<accession>A0AC61QUQ8</accession>
<comment type="caution">
    <text evidence="1">The sequence shown here is derived from an EMBL/GenBank/DDBJ whole genome shotgun (WGS) entry which is preliminary data.</text>
</comment>
<organism evidence="1 2">
    <name type="scientific">Hominisplanchenecus murintestinalis</name>
    <dbReference type="NCBI Taxonomy" id="2941517"/>
    <lineage>
        <taxon>Bacteria</taxon>
        <taxon>Bacillati</taxon>
        <taxon>Bacillota</taxon>
        <taxon>Clostridia</taxon>
        <taxon>Lachnospirales</taxon>
        <taxon>Lachnospiraceae</taxon>
        <taxon>Hominisplanchenecus</taxon>
    </lineage>
</organism>
<dbReference type="EMBL" id="SRZB01000164">
    <property type="protein sequence ID" value="TGX92569.1"/>
    <property type="molecule type" value="Genomic_DNA"/>
</dbReference>
<feature type="non-terminal residue" evidence="1">
    <location>
        <position position="1"/>
    </location>
</feature>
<evidence type="ECO:0000313" key="2">
    <source>
        <dbReference type="Proteomes" id="UP000307720"/>
    </source>
</evidence>
<protein>
    <submittedName>
        <fullName evidence="1">Uncharacterized protein</fullName>
    </submittedName>
</protein>
<evidence type="ECO:0000313" key="1">
    <source>
        <dbReference type="EMBL" id="TGX92569.1"/>
    </source>
</evidence>
<gene>
    <name evidence="1" type="ORF">E5357_17940</name>
</gene>
<keyword evidence="2" id="KW-1185">Reference proteome</keyword>
<reference evidence="1" key="1">
    <citation type="submission" date="2019-04" db="EMBL/GenBank/DDBJ databases">
        <title>Microbes associate with the intestines of laboratory mice.</title>
        <authorList>
            <person name="Navarre W."/>
            <person name="Wong E."/>
            <person name="Huang K."/>
            <person name="Tropini C."/>
            <person name="Ng K."/>
            <person name="Yu B."/>
        </authorList>
    </citation>
    <scope>NUCLEOTIDE SEQUENCE</scope>
    <source>
        <strain evidence="1">NM72_1-8</strain>
    </source>
</reference>
<feature type="non-terminal residue" evidence="1">
    <location>
        <position position="121"/>
    </location>
</feature>
<dbReference type="Proteomes" id="UP000307720">
    <property type="component" value="Unassembled WGS sequence"/>
</dbReference>
<sequence>DRFGGTEGGDLATFLIQTAENAVEDNLPDYLSQLKDCTKDSFLEELDDYSIEVIYRRLAANSVAYMLLSRCGLDADGYFEREDFAEITNFNTPQTLNAVGIATSDISEMALREISAAVRNV</sequence>
<name>A0AC61QUQ8_9FIRM</name>
<proteinExistence type="predicted"/>